<dbReference type="EMBL" id="CAJOBG010006942">
    <property type="protein sequence ID" value="CAF4202222.1"/>
    <property type="molecule type" value="Genomic_DNA"/>
</dbReference>
<gene>
    <name evidence="3" type="ORF">OVN521_LOCUS26453</name>
    <name evidence="2" type="ORF">WKI299_LOCUS14707</name>
</gene>
<comment type="caution">
    <text evidence="2">The sequence shown here is derived from an EMBL/GenBank/DDBJ whole genome shotgun (WGS) entry which is preliminary data.</text>
</comment>
<organism evidence="2 4">
    <name type="scientific">Rotaria magnacalcarata</name>
    <dbReference type="NCBI Taxonomy" id="392030"/>
    <lineage>
        <taxon>Eukaryota</taxon>
        <taxon>Metazoa</taxon>
        <taxon>Spiralia</taxon>
        <taxon>Gnathifera</taxon>
        <taxon>Rotifera</taxon>
        <taxon>Eurotatoria</taxon>
        <taxon>Bdelloidea</taxon>
        <taxon>Philodinida</taxon>
        <taxon>Philodinidae</taxon>
        <taxon>Rotaria</taxon>
    </lineage>
</organism>
<dbReference type="Proteomes" id="UP000663866">
    <property type="component" value="Unassembled WGS sequence"/>
</dbReference>
<reference evidence="2" key="1">
    <citation type="submission" date="2021-02" db="EMBL/GenBank/DDBJ databases">
        <authorList>
            <person name="Nowell W R."/>
        </authorList>
    </citation>
    <scope>NUCLEOTIDE SEQUENCE</scope>
</reference>
<name>A0A816RT25_9BILA</name>
<dbReference type="AlphaFoldDB" id="A0A816RT25"/>
<evidence type="ECO:0000313" key="2">
    <source>
        <dbReference type="EMBL" id="CAF2073889.1"/>
    </source>
</evidence>
<evidence type="ECO:0000313" key="5">
    <source>
        <dbReference type="Proteomes" id="UP000663866"/>
    </source>
</evidence>
<sequence>MPPVIVVPLNTQQRLRIPMIDSDYDILSNVDGPMLQLGKLRRKCLRDDDEEENQSPLRTSEHDNQIANRNQTMNKSAKLYREQYTQRDESSRTSFHSSSLFELRSLTMTTTRYLSPSLTSLTPIDHSSSVLCLPERISNSQQQGSHLIRACFEQNIHE</sequence>
<evidence type="ECO:0000313" key="3">
    <source>
        <dbReference type="EMBL" id="CAF4202222.1"/>
    </source>
</evidence>
<evidence type="ECO:0000313" key="4">
    <source>
        <dbReference type="Proteomes" id="UP000663856"/>
    </source>
</evidence>
<feature type="compositionally biased region" description="Polar residues" evidence="1">
    <location>
        <begin position="65"/>
        <end position="75"/>
    </location>
</feature>
<dbReference type="EMBL" id="CAJNRF010005758">
    <property type="protein sequence ID" value="CAF2073889.1"/>
    <property type="molecule type" value="Genomic_DNA"/>
</dbReference>
<dbReference type="Proteomes" id="UP000663856">
    <property type="component" value="Unassembled WGS sequence"/>
</dbReference>
<proteinExistence type="predicted"/>
<feature type="region of interest" description="Disordered" evidence="1">
    <location>
        <begin position="46"/>
        <end position="75"/>
    </location>
</feature>
<evidence type="ECO:0000256" key="1">
    <source>
        <dbReference type="SAM" id="MobiDB-lite"/>
    </source>
</evidence>
<accession>A0A816RT25</accession>
<protein>
    <submittedName>
        <fullName evidence="2">Uncharacterized protein</fullName>
    </submittedName>
</protein>
<keyword evidence="5" id="KW-1185">Reference proteome</keyword>